<protein>
    <submittedName>
        <fullName evidence="1">Uncharacterized protein</fullName>
    </submittedName>
</protein>
<evidence type="ECO:0000313" key="1">
    <source>
        <dbReference type="EMBL" id="RAP43221.1"/>
    </source>
</evidence>
<accession>A0ABX9DPB9</accession>
<name>A0ABX9DPB9_9RHOB</name>
<proteinExistence type="predicted"/>
<dbReference type="Proteomes" id="UP000248659">
    <property type="component" value="Unassembled WGS sequence"/>
</dbReference>
<dbReference type="EMBL" id="MUAV01000001">
    <property type="protein sequence ID" value="RAP43221.1"/>
    <property type="molecule type" value="Genomic_DNA"/>
</dbReference>
<reference evidence="1 2" key="1">
    <citation type="submission" date="2017-01" db="EMBL/GenBank/DDBJ databases">
        <title>Genome sequence of Rhodovulum viride JA756.</title>
        <authorList>
            <person name="Lakshmi K.V."/>
            <person name="Tushar L.D."/>
            <person name="Sasikala C."/>
            <person name="Venkataramana C."/>
        </authorList>
    </citation>
    <scope>NUCLEOTIDE SEQUENCE [LARGE SCALE GENOMIC DNA]</scope>
    <source>
        <strain evidence="1 2">JA756</strain>
    </source>
</reference>
<sequence>MIGLSVPELRRKLQLLVETGQFASRAEIAAALGRSEITLRGWVNGSSGTPPDTVPSRTEKAFRGLYARALPDLSEDRVRELLLGPADDLENLLRAAPDRSLRDLLVREADRASAALFLDESGSLSLVRRARREKGTPQFHVEIGQAFRIEFSTRSRAVFALALQAAPGGWGVVPCTFDRDRLRIHLPGAEENGEVSFLIEDNEIGRHLFIAAQAPSAFPAELLLAGRDGIPPDRTLLAHFQRHFEAQEKSARRLFAVEIEFTEKGVS</sequence>
<dbReference type="RefSeq" id="WP_112314476.1">
    <property type="nucleotide sequence ID" value="NZ_MUAV01000001.1"/>
</dbReference>
<keyword evidence="2" id="KW-1185">Reference proteome</keyword>
<evidence type="ECO:0000313" key="2">
    <source>
        <dbReference type="Proteomes" id="UP000248659"/>
    </source>
</evidence>
<organism evidence="1 2">
    <name type="scientific">Rhodovulum viride</name>
    <dbReference type="NCBI Taxonomy" id="1231134"/>
    <lineage>
        <taxon>Bacteria</taxon>
        <taxon>Pseudomonadati</taxon>
        <taxon>Pseudomonadota</taxon>
        <taxon>Alphaproteobacteria</taxon>
        <taxon>Rhodobacterales</taxon>
        <taxon>Paracoccaceae</taxon>
        <taxon>Rhodovulum</taxon>
    </lineage>
</organism>
<gene>
    <name evidence="1" type="ORF">BYZ73_00480</name>
</gene>
<comment type="caution">
    <text evidence="1">The sequence shown here is derived from an EMBL/GenBank/DDBJ whole genome shotgun (WGS) entry which is preliminary data.</text>
</comment>